<dbReference type="InterPro" id="IPR052346">
    <property type="entry name" value="O-mannosyl-transferase_TMTC"/>
</dbReference>
<dbReference type="PANTHER" id="PTHR44227:SF3">
    <property type="entry name" value="PROTEIN O-MANNOSYL-TRANSFERASE TMTC4"/>
    <property type="match status" value="1"/>
</dbReference>
<dbReference type="SUPFAM" id="SSF48452">
    <property type="entry name" value="TPR-like"/>
    <property type="match status" value="1"/>
</dbReference>
<dbReference type="Pfam" id="PF14559">
    <property type="entry name" value="TPR_19"/>
    <property type="match status" value="1"/>
</dbReference>
<evidence type="ECO:0000256" key="1">
    <source>
        <dbReference type="ARBA" id="ARBA00022737"/>
    </source>
</evidence>
<dbReference type="PROSITE" id="PS50293">
    <property type="entry name" value="TPR_REGION"/>
    <property type="match status" value="1"/>
</dbReference>
<organism evidence="3">
    <name type="scientific">marine metagenome</name>
    <dbReference type="NCBI Taxonomy" id="408172"/>
    <lineage>
        <taxon>unclassified sequences</taxon>
        <taxon>metagenomes</taxon>
        <taxon>ecological metagenomes</taxon>
    </lineage>
</organism>
<dbReference type="InterPro" id="IPR019734">
    <property type="entry name" value="TPR_rpt"/>
</dbReference>
<gene>
    <name evidence="3" type="ORF">METZ01_LOCUS380805</name>
</gene>
<proteinExistence type="predicted"/>
<dbReference type="AlphaFoldDB" id="A0A382U2I4"/>
<reference evidence="3" key="1">
    <citation type="submission" date="2018-05" db="EMBL/GenBank/DDBJ databases">
        <authorList>
            <person name="Lanie J.A."/>
            <person name="Ng W.-L."/>
            <person name="Kazmierczak K.M."/>
            <person name="Andrzejewski T.M."/>
            <person name="Davidsen T.M."/>
            <person name="Wayne K.J."/>
            <person name="Tettelin H."/>
            <person name="Glass J.I."/>
            <person name="Rusch D."/>
            <person name="Podicherti R."/>
            <person name="Tsui H.-C.T."/>
            <person name="Winkler M.E."/>
        </authorList>
    </citation>
    <scope>NUCLEOTIDE SEQUENCE</scope>
</reference>
<dbReference type="InterPro" id="IPR011990">
    <property type="entry name" value="TPR-like_helical_dom_sf"/>
</dbReference>
<evidence type="ECO:0000256" key="2">
    <source>
        <dbReference type="ARBA" id="ARBA00022803"/>
    </source>
</evidence>
<dbReference type="PANTHER" id="PTHR44227">
    <property type="match status" value="1"/>
</dbReference>
<evidence type="ECO:0000313" key="3">
    <source>
        <dbReference type="EMBL" id="SVD27951.1"/>
    </source>
</evidence>
<name>A0A382U2I4_9ZZZZ</name>
<dbReference type="Gene3D" id="1.25.40.10">
    <property type="entry name" value="Tetratricopeptide repeat domain"/>
    <property type="match status" value="2"/>
</dbReference>
<feature type="non-terminal residue" evidence="3">
    <location>
        <position position="297"/>
    </location>
</feature>
<accession>A0A382U2I4</accession>
<dbReference type="PROSITE" id="PS50005">
    <property type="entry name" value="TPR"/>
    <property type="match status" value="2"/>
</dbReference>
<protein>
    <submittedName>
        <fullName evidence="3">Uncharacterized protein</fullName>
    </submittedName>
</protein>
<sequence>PAAYLYLGRLYLDTGRKTEARAQFEYTIRLFRQGRTHGAEGAAATALASKYLERFHDANNLFMEATSLPGNQLDAYVDWGNLFLEKYNRNDAAVTFEDALKINPFYPPALVGLAEALSESRTSLAEAKALQALNINPSLIEARHLLARLYLDDEQYDDAVEQLEKALKVNPESAATRSLLAACYNAMGKQDAYHEEVRRVLDTNPQYGQLYATIADNLSRRYRFVEAIEMGRKAIETDPSLWTAYASLGVNLSRVGKETEARKYLDMSFDGDSFNLYTLNTLNLFDSIDEYTSRASD</sequence>
<feature type="non-terminal residue" evidence="3">
    <location>
        <position position="1"/>
    </location>
</feature>
<keyword evidence="2" id="KW-0802">TPR repeat</keyword>
<dbReference type="SMART" id="SM00028">
    <property type="entry name" value="TPR"/>
    <property type="match status" value="4"/>
</dbReference>
<dbReference type="EMBL" id="UINC01140666">
    <property type="protein sequence ID" value="SVD27951.1"/>
    <property type="molecule type" value="Genomic_DNA"/>
</dbReference>
<keyword evidence="1" id="KW-0677">Repeat</keyword>